<organism evidence="2 3">
    <name type="scientific">Paludibacter propionicigenes (strain DSM 17365 / JCM 13257 / WB4)</name>
    <dbReference type="NCBI Taxonomy" id="694427"/>
    <lineage>
        <taxon>Bacteria</taxon>
        <taxon>Pseudomonadati</taxon>
        <taxon>Bacteroidota</taxon>
        <taxon>Bacteroidia</taxon>
        <taxon>Bacteroidales</taxon>
        <taxon>Paludibacteraceae</taxon>
        <taxon>Paludibacter</taxon>
    </lineage>
</organism>
<dbReference type="SUPFAM" id="SSF49464">
    <property type="entry name" value="Carboxypeptidase regulatory domain-like"/>
    <property type="match status" value="1"/>
</dbReference>
<dbReference type="Gene3D" id="2.60.40.1120">
    <property type="entry name" value="Carboxypeptidase-like, regulatory domain"/>
    <property type="match status" value="1"/>
</dbReference>
<feature type="chain" id="PRO_5003189231" description="Carboxypeptidase-like regulatory domain-containing protein" evidence="1">
    <location>
        <begin position="24"/>
        <end position="848"/>
    </location>
</feature>
<dbReference type="Pfam" id="PF18939">
    <property type="entry name" value="DUF5686"/>
    <property type="match status" value="1"/>
</dbReference>
<reference evidence="2 3" key="2">
    <citation type="journal article" date="2011" name="Stand. Genomic Sci.">
        <title>Complete genome sequence of Paludibacter propionicigenes type strain (WB4).</title>
        <authorList>
            <person name="Gronow S."/>
            <person name="Munk C."/>
            <person name="Lapidus A."/>
            <person name="Nolan M."/>
            <person name="Lucas S."/>
            <person name="Hammon N."/>
            <person name="Deshpande S."/>
            <person name="Cheng J.F."/>
            <person name="Tapia R."/>
            <person name="Han C."/>
            <person name="Goodwin L."/>
            <person name="Pitluck S."/>
            <person name="Liolios K."/>
            <person name="Ivanova N."/>
            <person name="Mavromatis K."/>
            <person name="Mikhailova N."/>
            <person name="Pati A."/>
            <person name="Chen A."/>
            <person name="Palaniappan K."/>
            <person name="Land M."/>
            <person name="Hauser L."/>
            <person name="Chang Y.J."/>
            <person name="Jeffries C.D."/>
            <person name="Brambilla E."/>
            <person name="Rohde M."/>
            <person name="Goker M."/>
            <person name="Detter J.C."/>
            <person name="Woyke T."/>
            <person name="Bristow J."/>
            <person name="Eisen J.A."/>
            <person name="Markowitz V."/>
            <person name="Hugenholtz P."/>
            <person name="Kyrpides N.C."/>
            <person name="Klenk H.P."/>
        </authorList>
    </citation>
    <scope>NUCLEOTIDE SEQUENCE [LARGE SCALE GENOMIC DNA]</scope>
    <source>
        <strain evidence="3">DSM 17365 / JCM 13257 / WB4</strain>
    </source>
</reference>
<feature type="signal peptide" evidence="1">
    <location>
        <begin position="1"/>
        <end position="23"/>
    </location>
</feature>
<dbReference type="STRING" id="694427.Palpr_2420"/>
<evidence type="ECO:0000256" key="1">
    <source>
        <dbReference type="SAM" id="SignalP"/>
    </source>
</evidence>
<keyword evidence="3" id="KW-1185">Reference proteome</keyword>
<accession>E4T758</accession>
<name>E4T758_PALPW</name>
<keyword evidence="1" id="KW-0732">Signal</keyword>
<dbReference type="HOGENOM" id="CLU_015931_2_0_10"/>
<dbReference type="InterPro" id="IPR043741">
    <property type="entry name" value="DUF5686"/>
</dbReference>
<dbReference type="Proteomes" id="UP000008718">
    <property type="component" value="Chromosome"/>
</dbReference>
<evidence type="ECO:0000313" key="2">
    <source>
        <dbReference type="EMBL" id="ADQ80552.1"/>
    </source>
</evidence>
<sequence length="848" mass="97817">MKTRIAILAIFLSFIPFVGFSQADKSTVAIKGIVLDAQTNEPIPSASVVFVHDNKRVYKTNASGKFTIQRDASISSKTQIKVSCVGYKAVTAVLDLEKEMEVLLTAQAQNLKEVTVKKARYRNKNNPAVELIENVIANKKKNRKEAVNYYENEKYEKIQFAFNDITPKFKQKRVFKNLQFMFASTDSTEENGKEILPIYMKETISDYYYRKSPKNEKEIIKSNKSVNFEGLDNKGIEDNIKYMYQDIEIYDNNITLLTNQFLSPIANSAPTFYRYYISDTIQSGADKYVKLFFGSRNKEDMLFQGFLYITLDGSYAIKGIELSVNKNINLNFVKDVKITQEFDKTADKGWLLSYDETAINFGLTKKGQSLLGKRTVSYKGYRFEPSKSDSIFRGKSVVVLDSANIRSEEYWKAHRHKELSKSETGTYAIIDSVQSTPIFKRTVDIINIVLFGYKDLGIFEVGPVNTFYSFNPIEGTRLRFGGRTTPKFSKRFNFDTYLAYGFKDENLKYYLSGTVSLTPHSAYEFPVKSLSMSYQNDTKIPGQEMQFIQEDFVLLSIKRGVNDKLFYNKTFKVEHLNEFENHFSYTLGYQYTKEAPGGNLFYNYTDYAQHTNDIDNINISEFSLKLRYAPNEKFYQGKAMRIPVKSKYPAFEVQLNSGQKLWGNDYNYYNLRFSASKRFYFSVLGYSDVVFEADKIFGKVPYPLLNIARANQTYSYQIMSYNLMNFLEFVSDRYVSLNIDHCFNGFFLNKIPLINKLDLRESVTCKVLWGDISKQNDPSQTSGLFKLPTEVDGSPLTYSMAKAPYIEGSIGIGNIFKLFRVDLVKRFSYLNHPHVADIGLRMRFKFDF</sequence>
<reference key="1">
    <citation type="submission" date="2010-11" db="EMBL/GenBank/DDBJ databases">
        <title>The complete genome of Paludibacter propionicigenes DSM 17365.</title>
        <authorList>
            <consortium name="US DOE Joint Genome Institute (JGI-PGF)"/>
            <person name="Lucas S."/>
            <person name="Copeland A."/>
            <person name="Lapidus A."/>
            <person name="Bruce D."/>
            <person name="Goodwin L."/>
            <person name="Pitluck S."/>
            <person name="Kyrpides N."/>
            <person name="Mavromatis K."/>
            <person name="Ivanova N."/>
            <person name="Munk A.C."/>
            <person name="Brettin T."/>
            <person name="Detter J.C."/>
            <person name="Han C."/>
            <person name="Tapia R."/>
            <person name="Land M."/>
            <person name="Hauser L."/>
            <person name="Markowitz V."/>
            <person name="Cheng J.-F."/>
            <person name="Hugenholtz P."/>
            <person name="Woyke T."/>
            <person name="Wu D."/>
            <person name="Gronow S."/>
            <person name="Wellnitz S."/>
            <person name="Brambilla E."/>
            <person name="Klenk H.-P."/>
            <person name="Eisen J.A."/>
        </authorList>
    </citation>
    <scope>NUCLEOTIDE SEQUENCE</scope>
    <source>
        <strain>WB4</strain>
    </source>
</reference>
<gene>
    <name evidence="2" type="ordered locus">Palpr_2420</name>
</gene>
<dbReference type="KEGG" id="ppn:Palpr_2420"/>
<dbReference type="InterPro" id="IPR008969">
    <property type="entry name" value="CarboxyPept-like_regulatory"/>
</dbReference>
<dbReference type="RefSeq" id="WP_013445921.1">
    <property type="nucleotide sequence ID" value="NC_014734.1"/>
</dbReference>
<proteinExistence type="predicted"/>
<dbReference type="Pfam" id="PF13715">
    <property type="entry name" value="CarbopepD_reg_2"/>
    <property type="match status" value="1"/>
</dbReference>
<evidence type="ECO:0000313" key="3">
    <source>
        <dbReference type="Proteomes" id="UP000008718"/>
    </source>
</evidence>
<dbReference type="AlphaFoldDB" id="E4T758"/>
<dbReference type="EMBL" id="CP002345">
    <property type="protein sequence ID" value="ADQ80552.1"/>
    <property type="molecule type" value="Genomic_DNA"/>
</dbReference>
<protein>
    <recommendedName>
        <fullName evidence="4">Carboxypeptidase-like regulatory domain-containing protein</fullName>
    </recommendedName>
</protein>
<evidence type="ECO:0008006" key="4">
    <source>
        <dbReference type="Google" id="ProtNLM"/>
    </source>
</evidence>
<dbReference type="OrthoDB" id="983143at2"/>
<dbReference type="eggNOG" id="COG4775">
    <property type="taxonomic scope" value="Bacteria"/>
</dbReference>